<evidence type="ECO:0000313" key="4">
    <source>
        <dbReference type="Proteomes" id="UP000471293"/>
    </source>
</evidence>
<evidence type="ECO:0000256" key="2">
    <source>
        <dbReference type="SAM" id="SignalP"/>
    </source>
</evidence>
<dbReference type="RefSeq" id="WP_164348713.1">
    <property type="nucleotide sequence ID" value="NZ_JAAGLQ010000612.1"/>
</dbReference>
<feature type="region of interest" description="Disordered" evidence="1">
    <location>
        <begin position="31"/>
        <end position="58"/>
    </location>
</feature>
<sequence>MRARSVVAIAAVFCLPLTACSDDIEAKESGKPIQSASVGSGGDTSNATPTPSVGDSAPDDVAALKTAALDFARARIENDISGYDLLSKRCQVDLSKADFKALSENTHPDYRHLTMQNIWIYWYDDDRTQISIRGNDPEDIGKYPGVLDTWIREDGAWHWDDC</sequence>
<dbReference type="EMBL" id="JAAGLQ010000612">
    <property type="protein sequence ID" value="NEA19348.1"/>
    <property type="molecule type" value="Genomic_DNA"/>
</dbReference>
<dbReference type="Proteomes" id="UP000471293">
    <property type="component" value="Unassembled WGS sequence"/>
</dbReference>
<organism evidence="3 4">
    <name type="scientific">Streptomyces halstedii</name>
    <dbReference type="NCBI Taxonomy" id="1944"/>
    <lineage>
        <taxon>Bacteria</taxon>
        <taxon>Bacillati</taxon>
        <taxon>Actinomycetota</taxon>
        <taxon>Actinomycetes</taxon>
        <taxon>Kitasatosporales</taxon>
        <taxon>Streptomycetaceae</taxon>
        <taxon>Streptomyces</taxon>
    </lineage>
</organism>
<reference evidence="3 4" key="1">
    <citation type="submission" date="2020-01" db="EMBL/GenBank/DDBJ databases">
        <title>Insect and environment-associated Actinomycetes.</title>
        <authorList>
            <person name="Currrie C."/>
            <person name="Chevrette M."/>
            <person name="Carlson C."/>
            <person name="Stubbendieck R."/>
            <person name="Wendt-Pienkowski E."/>
        </authorList>
    </citation>
    <scope>NUCLEOTIDE SEQUENCE [LARGE SCALE GENOMIC DNA]</scope>
    <source>
        <strain evidence="3 4">SID11342</strain>
    </source>
</reference>
<keyword evidence="2" id="KW-0732">Signal</keyword>
<comment type="caution">
    <text evidence="3">The sequence shown here is derived from an EMBL/GenBank/DDBJ whole genome shotgun (WGS) entry which is preliminary data.</text>
</comment>
<feature type="chain" id="PRO_5038591639" description="Nuclear transport factor 2 family protein" evidence="2">
    <location>
        <begin position="20"/>
        <end position="162"/>
    </location>
</feature>
<protein>
    <recommendedName>
        <fullName evidence="5">Nuclear transport factor 2 family protein</fullName>
    </recommendedName>
</protein>
<name>A0A6N9U6U9_STRHA</name>
<accession>A0A6N9U6U9</accession>
<feature type="signal peptide" evidence="2">
    <location>
        <begin position="1"/>
        <end position="19"/>
    </location>
</feature>
<feature type="compositionally biased region" description="Polar residues" evidence="1">
    <location>
        <begin position="32"/>
        <end position="53"/>
    </location>
</feature>
<evidence type="ECO:0008006" key="5">
    <source>
        <dbReference type="Google" id="ProtNLM"/>
    </source>
</evidence>
<evidence type="ECO:0000313" key="3">
    <source>
        <dbReference type="EMBL" id="NEA19348.1"/>
    </source>
</evidence>
<gene>
    <name evidence="3" type="ORF">G3I29_28485</name>
</gene>
<evidence type="ECO:0000256" key="1">
    <source>
        <dbReference type="SAM" id="MobiDB-lite"/>
    </source>
</evidence>
<dbReference type="AlphaFoldDB" id="A0A6N9U6U9"/>
<proteinExistence type="predicted"/>